<dbReference type="PANTHER" id="PTHR43213">
    <property type="entry name" value="BIFUNCTIONAL DTTP/UTP PYROPHOSPHATASE/METHYLTRANSFERASE PROTEIN-RELATED"/>
    <property type="match status" value="1"/>
</dbReference>
<comment type="similarity">
    <text evidence="4">Belongs to the Maf family.</text>
</comment>
<comment type="cofactor">
    <cofactor evidence="1 4">
        <name>a divalent metal cation</name>
        <dbReference type="ChEBI" id="CHEBI:60240"/>
    </cofactor>
</comment>
<dbReference type="EC" id="3.6.1.9" evidence="4"/>
<evidence type="ECO:0000313" key="8">
    <source>
        <dbReference type="Proteomes" id="UP000078529"/>
    </source>
</evidence>
<evidence type="ECO:0000313" key="7">
    <source>
        <dbReference type="Proteomes" id="UP000078272"/>
    </source>
</evidence>
<dbReference type="eggNOG" id="COG0424">
    <property type="taxonomic scope" value="Bacteria"/>
</dbReference>
<keyword evidence="4" id="KW-0963">Cytoplasm</keyword>
<name>A0A175RIQ1_9HYPH</name>
<keyword evidence="3 4" id="KW-0546">Nucleotide metabolism</keyword>
<dbReference type="STRING" id="401562.NS365_20865"/>
<dbReference type="Gene3D" id="3.90.950.10">
    <property type="match status" value="1"/>
</dbReference>
<comment type="subcellular location">
    <subcellularLocation>
        <location evidence="4">Cytoplasm</location>
    </subcellularLocation>
</comment>
<comment type="function">
    <text evidence="4">Nucleoside triphosphate pyrophosphatase. May have a dual role in cell division arrest and in preventing the incorporation of modified nucleotides into cellular nucleic acids.</text>
</comment>
<dbReference type="NCBIfam" id="TIGR00172">
    <property type="entry name" value="maf"/>
    <property type="match status" value="1"/>
</dbReference>
<evidence type="ECO:0000256" key="4">
    <source>
        <dbReference type="HAMAP-Rule" id="MF_00528"/>
    </source>
</evidence>
<dbReference type="GO" id="GO:0047429">
    <property type="term" value="F:nucleoside triphosphate diphosphatase activity"/>
    <property type="evidence" value="ECO:0007669"/>
    <property type="project" value="UniProtKB-EC"/>
</dbReference>
<keyword evidence="8" id="KW-1185">Reference proteome</keyword>
<dbReference type="EMBL" id="LDQA01000069">
    <property type="protein sequence ID" value="KTR02699.1"/>
    <property type="molecule type" value="Genomic_DNA"/>
</dbReference>
<dbReference type="InterPro" id="IPR029001">
    <property type="entry name" value="ITPase-like_fam"/>
</dbReference>
<evidence type="ECO:0000313" key="6">
    <source>
        <dbReference type="EMBL" id="KTR02699.1"/>
    </source>
</evidence>
<organism evidence="6 8">
    <name type="scientific">Aureimonas ureilytica</name>
    <dbReference type="NCBI Taxonomy" id="401562"/>
    <lineage>
        <taxon>Bacteria</taxon>
        <taxon>Pseudomonadati</taxon>
        <taxon>Pseudomonadota</taxon>
        <taxon>Alphaproteobacteria</taxon>
        <taxon>Hyphomicrobiales</taxon>
        <taxon>Aurantimonadaceae</taxon>
        <taxon>Aureimonas</taxon>
    </lineage>
</organism>
<dbReference type="RefSeq" id="WP_058602214.1">
    <property type="nucleotide sequence ID" value="NZ_LDPZ01000038.1"/>
</dbReference>
<dbReference type="InterPro" id="IPR003697">
    <property type="entry name" value="Maf-like"/>
</dbReference>
<keyword evidence="2 4" id="KW-0378">Hydrolase</keyword>
<feature type="active site" description="Proton acceptor" evidence="4">
    <location>
        <position position="76"/>
    </location>
</feature>
<accession>A0A175RIQ1</accession>
<dbReference type="AlphaFoldDB" id="A0A175RIQ1"/>
<gene>
    <name evidence="5" type="ORF">NS226_16715</name>
    <name evidence="6" type="ORF">NS365_20865</name>
</gene>
<dbReference type="Pfam" id="PF02545">
    <property type="entry name" value="Maf"/>
    <property type="match status" value="1"/>
</dbReference>
<dbReference type="SUPFAM" id="SSF52972">
    <property type="entry name" value="ITPase-like"/>
    <property type="match status" value="1"/>
</dbReference>
<comment type="catalytic activity">
    <reaction evidence="4">
        <text>a 2'-deoxyribonucleoside 5'-triphosphate + H2O = a 2'-deoxyribonucleoside 5'-phosphate + diphosphate + H(+)</text>
        <dbReference type="Rhea" id="RHEA:44644"/>
        <dbReference type="ChEBI" id="CHEBI:15377"/>
        <dbReference type="ChEBI" id="CHEBI:15378"/>
        <dbReference type="ChEBI" id="CHEBI:33019"/>
        <dbReference type="ChEBI" id="CHEBI:61560"/>
        <dbReference type="ChEBI" id="CHEBI:65317"/>
        <dbReference type="EC" id="3.6.1.9"/>
    </reaction>
</comment>
<dbReference type="EMBL" id="LDPZ01000038">
    <property type="protein sequence ID" value="KTQ89636.1"/>
    <property type="molecule type" value="Genomic_DNA"/>
</dbReference>
<comment type="catalytic activity">
    <reaction evidence="4">
        <text>a ribonucleoside 5'-triphosphate + H2O = a ribonucleoside 5'-phosphate + diphosphate + H(+)</text>
        <dbReference type="Rhea" id="RHEA:23996"/>
        <dbReference type="ChEBI" id="CHEBI:15377"/>
        <dbReference type="ChEBI" id="CHEBI:15378"/>
        <dbReference type="ChEBI" id="CHEBI:33019"/>
        <dbReference type="ChEBI" id="CHEBI:58043"/>
        <dbReference type="ChEBI" id="CHEBI:61557"/>
        <dbReference type="EC" id="3.6.1.9"/>
    </reaction>
</comment>
<dbReference type="GO" id="GO:0005737">
    <property type="term" value="C:cytoplasm"/>
    <property type="evidence" value="ECO:0007669"/>
    <property type="project" value="UniProtKB-SubCell"/>
</dbReference>
<protein>
    <recommendedName>
        <fullName evidence="4">Nucleoside triphosphate pyrophosphatase</fullName>
        <ecNumber evidence="4">3.6.1.9</ecNumber>
    </recommendedName>
    <alternativeName>
        <fullName evidence="4">Nucleotide pyrophosphatase</fullName>
        <shortName evidence="4">Nucleotide PPase</shortName>
    </alternativeName>
</protein>
<dbReference type="OrthoDB" id="9813962at2"/>
<dbReference type="PANTHER" id="PTHR43213:SF5">
    <property type="entry name" value="BIFUNCTIONAL DTTP_UTP PYROPHOSPHATASE_METHYLTRANSFERASE PROTEIN-RELATED"/>
    <property type="match status" value="1"/>
</dbReference>
<dbReference type="Proteomes" id="UP000078529">
    <property type="component" value="Unassembled WGS sequence"/>
</dbReference>
<comment type="caution">
    <text evidence="4">Lacks conserved residue(s) required for the propagation of feature annotation.</text>
</comment>
<evidence type="ECO:0000256" key="3">
    <source>
        <dbReference type="ARBA" id="ARBA00023080"/>
    </source>
</evidence>
<dbReference type="GO" id="GO:0009117">
    <property type="term" value="P:nucleotide metabolic process"/>
    <property type="evidence" value="ECO:0007669"/>
    <property type="project" value="UniProtKB-KW"/>
</dbReference>
<dbReference type="PIRSF" id="PIRSF006305">
    <property type="entry name" value="Maf"/>
    <property type="match status" value="1"/>
</dbReference>
<evidence type="ECO:0000256" key="2">
    <source>
        <dbReference type="ARBA" id="ARBA00022801"/>
    </source>
</evidence>
<dbReference type="PATRIC" id="fig|401562.3.peg.3071"/>
<dbReference type="HAMAP" id="MF_00528">
    <property type="entry name" value="Maf"/>
    <property type="match status" value="1"/>
</dbReference>
<reference evidence="7 8" key="1">
    <citation type="journal article" date="2016" name="Front. Microbiol.">
        <title>Genomic Resource of Rice Seed Associated Bacteria.</title>
        <authorList>
            <person name="Midha S."/>
            <person name="Bansal K."/>
            <person name="Sharma S."/>
            <person name="Kumar N."/>
            <person name="Patil P.P."/>
            <person name="Chaudhry V."/>
            <person name="Patil P.B."/>
        </authorList>
    </citation>
    <scope>NUCLEOTIDE SEQUENCE [LARGE SCALE GENOMIC DNA]</scope>
    <source>
        <strain evidence="5 7">NS226</strain>
        <strain evidence="6 8">NS365</strain>
    </source>
</reference>
<evidence type="ECO:0000256" key="1">
    <source>
        <dbReference type="ARBA" id="ARBA00001968"/>
    </source>
</evidence>
<comment type="caution">
    <text evidence="6">The sequence shown here is derived from an EMBL/GenBank/DDBJ whole genome shotgun (WGS) entry which is preliminary data.</text>
</comment>
<proteinExistence type="inferred from homology"/>
<dbReference type="NCBIfam" id="NF002690">
    <property type="entry name" value="PRK02478.1"/>
    <property type="match status" value="1"/>
</dbReference>
<evidence type="ECO:0000313" key="5">
    <source>
        <dbReference type="EMBL" id="KTQ89636.1"/>
    </source>
</evidence>
<dbReference type="Proteomes" id="UP000078272">
    <property type="component" value="Unassembled WGS sequence"/>
</dbReference>
<sequence>MGKPIVLASGSVHRRELLQNAGIDFAVDPSTLDERALEAPLTESGATPEDVALILAEAKAADVSERHPGALVIGADQTLSLGDERFHKPADMEGARRALLKLSGRTHVLSSAVALVRDGETLWRHVDQARITLRDLSPAFIGRYLAEVGDAALSSVGSYQVERQGIQLMERIEGDFFTIIGLPVLPLVAELRRRGLVDG</sequence>
<dbReference type="CDD" id="cd00555">
    <property type="entry name" value="Maf"/>
    <property type="match status" value="1"/>
</dbReference>